<evidence type="ECO:0000313" key="3">
    <source>
        <dbReference type="Proteomes" id="UP000053766"/>
    </source>
</evidence>
<dbReference type="EMBL" id="KN716252">
    <property type="protein sequence ID" value="KJH48893.1"/>
    <property type="molecule type" value="Genomic_DNA"/>
</dbReference>
<dbReference type="AlphaFoldDB" id="A0A0D8XW81"/>
<organism evidence="2 3">
    <name type="scientific">Dictyocaulus viviparus</name>
    <name type="common">Bovine lungworm</name>
    <dbReference type="NCBI Taxonomy" id="29172"/>
    <lineage>
        <taxon>Eukaryota</taxon>
        <taxon>Metazoa</taxon>
        <taxon>Ecdysozoa</taxon>
        <taxon>Nematoda</taxon>
        <taxon>Chromadorea</taxon>
        <taxon>Rhabditida</taxon>
        <taxon>Rhabditina</taxon>
        <taxon>Rhabditomorpha</taxon>
        <taxon>Strongyloidea</taxon>
        <taxon>Metastrongylidae</taxon>
        <taxon>Dictyocaulus</taxon>
    </lineage>
</organism>
<protein>
    <submittedName>
        <fullName evidence="2">Uncharacterized protein</fullName>
    </submittedName>
</protein>
<evidence type="ECO:0000256" key="1">
    <source>
        <dbReference type="SAM" id="MobiDB-lite"/>
    </source>
</evidence>
<proteinExistence type="predicted"/>
<feature type="compositionally biased region" description="Acidic residues" evidence="1">
    <location>
        <begin position="295"/>
        <end position="308"/>
    </location>
</feature>
<dbReference type="Proteomes" id="UP000053766">
    <property type="component" value="Unassembled WGS sequence"/>
</dbReference>
<evidence type="ECO:0000313" key="2">
    <source>
        <dbReference type="EMBL" id="KJH48893.1"/>
    </source>
</evidence>
<sequence length="318" mass="36394">MVLVIRQLQISCTDKDRWFGGLTSTARRSPDKARIFSIITVCMAVLQREKDGALADLKVTSDKLSMMFTSSTSLANDLLSSDDRFLVTVSAFLTLKTELRVCCPYRVILAAFREIHFDAKIIIAWIDNDEFGFDAVLKIIDYLIEYRSKLDTVADSKSLSSPSAKRPRPLPNDDDDHRVTYLYERPTPSDSDVIVTVRIPYLEQCEGRCEETFSFSKQPAIHYRYQVNAPNESDDDFDSMVEMFVEVKLLLNRKLLEEEHHVKDITKLQDALAKFLDNDSDTENCREHSEKSSDDNDDEEEEDVEENEGQTKSVSSEE</sequence>
<gene>
    <name evidence="2" type="ORF">DICVIV_04968</name>
</gene>
<reference evidence="3" key="2">
    <citation type="journal article" date="2016" name="Sci. Rep.">
        <title>Dictyocaulus viviparus genome, variome and transcriptome elucidate lungworm biology and support future intervention.</title>
        <authorList>
            <person name="McNulty S.N."/>
            <person name="Strube C."/>
            <person name="Rosa B.A."/>
            <person name="Martin J.C."/>
            <person name="Tyagi R."/>
            <person name="Choi Y.J."/>
            <person name="Wang Q."/>
            <person name="Hallsworth Pepin K."/>
            <person name="Zhang X."/>
            <person name="Ozersky P."/>
            <person name="Wilson R.K."/>
            <person name="Sternberg P.W."/>
            <person name="Gasser R.B."/>
            <person name="Mitreva M."/>
        </authorList>
    </citation>
    <scope>NUCLEOTIDE SEQUENCE [LARGE SCALE GENOMIC DNA]</scope>
    <source>
        <strain evidence="3">HannoverDv2000</strain>
    </source>
</reference>
<dbReference type="OrthoDB" id="5849727at2759"/>
<feature type="compositionally biased region" description="Basic and acidic residues" evidence="1">
    <location>
        <begin position="283"/>
        <end position="294"/>
    </location>
</feature>
<reference evidence="2 3" key="1">
    <citation type="submission" date="2013-11" db="EMBL/GenBank/DDBJ databases">
        <title>Draft genome of the bovine lungworm Dictyocaulus viviparus.</title>
        <authorList>
            <person name="Mitreva M."/>
        </authorList>
    </citation>
    <scope>NUCLEOTIDE SEQUENCE [LARGE SCALE GENOMIC DNA]</scope>
    <source>
        <strain evidence="2 3">HannoverDv2000</strain>
    </source>
</reference>
<feature type="region of interest" description="Disordered" evidence="1">
    <location>
        <begin position="277"/>
        <end position="318"/>
    </location>
</feature>
<accession>A0A0D8XW81</accession>
<keyword evidence="3" id="KW-1185">Reference proteome</keyword>
<feature type="region of interest" description="Disordered" evidence="1">
    <location>
        <begin position="157"/>
        <end position="177"/>
    </location>
</feature>
<name>A0A0D8XW81_DICVI</name>